<dbReference type="Pfam" id="PF00126">
    <property type="entry name" value="HTH_1"/>
    <property type="match status" value="1"/>
</dbReference>
<dbReference type="SUPFAM" id="SSF46785">
    <property type="entry name" value="Winged helix' DNA-binding domain"/>
    <property type="match status" value="1"/>
</dbReference>
<dbReference type="InterPro" id="IPR036388">
    <property type="entry name" value="WH-like_DNA-bd_sf"/>
</dbReference>
<dbReference type="Gene3D" id="3.40.190.290">
    <property type="match status" value="1"/>
</dbReference>
<sequence>MMDPDHELFVSIVDEGGLAAAGRRLHISPAMMSKRLARLEDRLGARLIHRTTRRLALTPAGERLHGDLRAILASLDEAERRVSGVSAIASGPLRITAPTSFGRMHLAPYLRPFLDAHPRVDLRLDLSDDYVDLIESRADLAIRIAADPGAGLTARRLAPNRRILCAAPAYLERFGTPRRIADLKQHRLLAADGQLPWRLIGPKGPVAIDGHSHIRTNSSEVVRELALSGSGIALRSLWDISDALAQGDVRQILPDHEGSSDVALYAVQLPQANPPLAITAFVDFLAAQYALAPPWESRTDRTGLP</sequence>
<comment type="similarity">
    <text evidence="1">Belongs to the LysR transcriptional regulatory family.</text>
</comment>
<keyword evidence="4" id="KW-0804">Transcription</keyword>
<dbReference type="EMBL" id="CP020925">
    <property type="protein sequence ID" value="ATP20332.1"/>
    <property type="molecule type" value="Genomic_DNA"/>
</dbReference>
<evidence type="ECO:0000256" key="3">
    <source>
        <dbReference type="ARBA" id="ARBA00023125"/>
    </source>
</evidence>
<dbReference type="SUPFAM" id="SSF53850">
    <property type="entry name" value="Periplasmic binding protein-like II"/>
    <property type="match status" value="1"/>
</dbReference>
<proteinExistence type="inferred from homology"/>
<evidence type="ECO:0000259" key="5">
    <source>
        <dbReference type="PROSITE" id="PS50931"/>
    </source>
</evidence>
<name>A0A0J9CYB3_SPHYA</name>
<dbReference type="CDD" id="cd08422">
    <property type="entry name" value="PBP2_CrgA_like"/>
    <property type="match status" value="1"/>
</dbReference>
<feature type="domain" description="HTH lysR-type" evidence="5">
    <location>
        <begin position="7"/>
        <end position="58"/>
    </location>
</feature>
<dbReference type="PANTHER" id="PTHR30537:SF5">
    <property type="entry name" value="HTH-TYPE TRANSCRIPTIONAL ACTIVATOR TTDR-RELATED"/>
    <property type="match status" value="1"/>
</dbReference>
<dbReference type="PROSITE" id="PS50931">
    <property type="entry name" value="HTH_LYSR"/>
    <property type="match status" value="1"/>
</dbReference>
<dbReference type="InterPro" id="IPR036390">
    <property type="entry name" value="WH_DNA-bd_sf"/>
</dbReference>
<dbReference type="InterPro" id="IPR058163">
    <property type="entry name" value="LysR-type_TF_proteobact-type"/>
</dbReference>
<dbReference type="Pfam" id="PF03466">
    <property type="entry name" value="LysR_substrate"/>
    <property type="match status" value="1"/>
</dbReference>
<organism evidence="6 7">
    <name type="scientific">Sphingobium yanoikuyae</name>
    <name type="common">Sphingomonas yanoikuyae</name>
    <dbReference type="NCBI Taxonomy" id="13690"/>
    <lineage>
        <taxon>Bacteria</taxon>
        <taxon>Pseudomonadati</taxon>
        <taxon>Pseudomonadota</taxon>
        <taxon>Alphaproteobacteria</taxon>
        <taxon>Sphingomonadales</taxon>
        <taxon>Sphingomonadaceae</taxon>
        <taxon>Sphingobium</taxon>
    </lineage>
</organism>
<dbReference type="GO" id="GO:0003677">
    <property type="term" value="F:DNA binding"/>
    <property type="evidence" value="ECO:0007669"/>
    <property type="project" value="UniProtKB-KW"/>
</dbReference>
<gene>
    <name evidence="6" type="ORF">BV87_19375</name>
</gene>
<dbReference type="RefSeq" id="WP_048938421.1">
    <property type="nucleotide sequence ID" value="NZ_CP020925.1"/>
</dbReference>
<protein>
    <submittedName>
        <fullName evidence="6">LysR family transcriptional regulator</fullName>
    </submittedName>
</protein>
<reference evidence="6 7" key="1">
    <citation type="submission" date="2017-04" db="EMBL/GenBank/DDBJ databases">
        <title>Characterization, genome and methylation analysis of a phthalic acid esters degrading strain Sphingobium yanoikuyae SHJ.</title>
        <authorList>
            <person name="Feng L."/>
        </authorList>
    </citation>
    <scope>NUCLEOTIDE SEQUENCE [LARGE SCALE GENOMIC DNA]</scope>
    <source>
        <strain evidence="6 7">SHJ</strain>
    </source>
</reference>
<evidence type="ECO:0000313" key="7">
    <source>
        <dbReference type="Proteomes" id="UP000037029"/>
    </source>
</evidence>
<keyword evidence="3" id="KW-0238">DNA-binding</keyword>
<evidence type="ECO:0000256" key="2">
    <source>
        <dbReference type="ARBA" id="ARBA00023015"/>
    </source>
</evidence>
<accession>A0A0J9CYB3</accession>
<evidence type="ECO:0000256" key="4">
    <source>
        <dbReference type="ARBA" id="ARBA00023163"/>
    </source>
</evidence>
<dbReference type="GO" id="GO:0003700">
    <property type="term" value="F:DNA-binding transcription factor activity"/>
    <property type="evidence" value="ECO:0007669"/>
    <property type="project" value="InterPro"/>
</dbReference>
<dbReference type="PANTHER" id="PTHR30537">
    <property type="entry name" value="HTH-TYPE TRANSCRIPTIONAL REGULATOR"/>
    <property type="match status" value="1"/>
</dbReference>
<evidence type="ECO:0000256" key="1">
    <source>
        <dbReference type="ARBA" id="ARBA00009437"/>
    </source>
</evidence>
<dbReference type="Proteomes" id="UP000037029">
    <property type="component" value="Chromosome"/>
</dbReference>
<keyword evidence="2" id="KW-0805">Transcription regulation</keyword>
<evidence type="ECO:0000313" key="6">
    <source>
        <dbReference type="EMBL" id="ATP20332.1"/>
    </source>
</evidence>
<dbReference type="FunFam" id="1.10.10.10:FF:000001">
    <property type="entry name" value="LysR family transcriptional regulator"/>
    <property type="match status" value="1"/>
</dbReference>
<dbReference type="InterPro" id="IPR000847">
    <property type="entry name" value="LysR_HTH_N"/>
</dbReference>
<dbReference type="Gene3D" id="1.10.10.10">
    <property type="entry name" value="Winged helix-like DNA-binding domain superfamily/Winged helix DNA-binding domain"/>
    <property type="match status" value="1"/>
</dbReference>
<dbReference type="InterPro" id="IPR005119">
    <property type="entry name" value="LysR_subst-bd"/>
</dbReference>
<dbReference type="AlphaFoldDB" id="A0A0J9CYB3"/>